<comment type="caution">
    <text evidence="3">The sequence shown here is derived from an EMBL/GenBank/DDBJ whole genome shotgun (WGS) entry which is preliminary data.</text>
</comment>
<sequence length="82" mass="8621">MSALSPHVLPILYVLGSLLVAVLGRHRKWGFWGYFWASLLMSPVLGALFVLAGDPPQRRRAPAPAPAPAPSAPPAKPPSAAS</sequence>
<dbReference type="AlphaFoldDB" id="A0A059KPU6"/>
<protein>
    <submittedName>
        <fullName evidence="3">Uncharacterized protein</fullName>
    </submittedName>
</protein>
<dbReference type="STRING" id="34103.SAMN05421778_10860"/>
<accession>A0A059KPU6</accession>
<gene>
    <name evidence="3" type="ORF">X805_09800</name>
</gene>
<name>A0A059KPU6_9BURK</name>
<keyword evidence="4" id="KW-1185">Reference proteome</keyword>
<feature type="compositionally biased region" description="Pro residues" evidence="1">
    <location>
        <begin position="63"/>
        <end position="82"/>
    </location>
</feature>
<organism evidence="3 4">
    <name type="scientific">Sphaerotilus natans subsp. natans DSM 6575</name>
    <dbReference type="NCBI Taxonomy" id="1286631"/>
    <lineage>
        <taxon>Bacteria</taxon>
        <taxon>Pseudomonadati</taxon>
        <taxon>Pseudomonadota</taxon>
        <taxon>Betaproteobacteria</taxon>
        <taxon>Burkholderiales</taxon>
        <taxon>Sphaerotilaceae</taxon>
        <taxon>Sphaerotilus</taxon>
    </lineage>
</organism>
<keyword evidence="2" id="KW-1133">Transmembrane helix</keyword>
<reference evidence="3 4" key="1">
    <citation type="journal article" date="2014" name="FEMS Microbiol. Ecol.">
        <title>Sphaerotilus natans encrusted with nanoball-shaped Fe(III) oxide minerals formed by nitrate-reducing mixotrophic Fe(II) oxidation.</title>
        <authorList>
            <person name="Park S."/>
            <person name="Kim D.H."/>
            <person name="Lee J.H."/>
            <person name="Hur H.G."/>
        </authorList>
    </citation>
    <scope>NUCLEOTIDE SEQUENCE [LARGE SCALE GENOMIC DNA]</scope>
    <source>
        <strain evidence="3 4">DSM 6575</strain>
    </source>
</reference>
<keyword evidence="2" id="KW-0472">Membrane</keyword>
<evidence type="ECO:0000313" key="4">
    <source>
        <dbReference type="Proteomes" id="UP000026714"/>
    </source>
</evidence>
<evidence type="ECO:0000256" key="1">
    <source>
        <dbReference type="SAM" id="MobiDB-lite"/>
    </source>
</evidence>
<keyword evidence="2" id="KW-0812">Transmembrane</keyword>
<proteinExistence type="predicted"/>
<feature type="region of interest" description="Disordered" evidence="1">
    <location>
        <begin position="57"/>
        <end position="82"/>
    </location>
</feature>
<dbReference type="EMBL" id="AZRA01000025">
    <property type="protein sequence ID" value="KDB53395.1"/>
    <property type="molecule type" value="Genomic_DNA"/>
</dbReference>
<evidence type="ECO:0000313" key="3">
    <source>
        <dbReference type="EMBL" id="KDB53395.1"/>
    </source>
</evidence>
<feature type="transmembrane region" description="Helical" evidence="2">
    <location>
        <begin position="34"/>
        <end position="52"/>
    </location>
</feature>
<dbReference type="Proteomes" id="UP000026714">
    <property type="component" value="Unassembled WGS sequence"/>
</dbReference>
<evidence type="ECO:0000256" key="2">
    <source>
        <dbReference type="SAM" id="Phobius"/>
    </source>
</evidence>
<dbReference type="RefSeq" id="WP_037478877.1">
    <property type="nucleotide sequence ID" value="NZ_AZRA01000025.1"/>
</dbReference>